<keyword evidence="1" id="KW-0677">Repeat</keyword>
<accession>A0ABW9REJ2</accession>
<dbReference type="EMBL" id="WLZX01000007">
    <property type="protein sequence ID" value="MTD28600.1"/>
    <property type="molecule type" value="Genomic_DNA"/>
</dbReference>
<organism evidence="5 6">
    <name type="scientific">Erwinia sorbitola</name>
    <dbReference type="NCBI Taxonomy" id="2681984"/>
    <lineage>
        <taxon>Bacteria</taxon>
        <taxon>Pseudomonadati</taxon>
        <taxon>Pseudomonadota</taxon>
        <taxon>Gammaproteobacteria</taxon>
        <taxon>Enterobacterales</taxon>
        <taxon>Erwiniaceae</taxon>
        <taxon>Erwinia</taxon>
    </lineage>
</organism>
<dbReference type="InterPro" id="IPR022385">
    <property type="entry name" value="Rhs_assc_core"/>
</dbReference>
<evidence type="ECO:0000313" key="6">
    <source>
        <dbReference type="Proteomes" id="UP000480164"/>
    </source>
</evidence>
<evidence type="ECO:0000259" key="4">
    <source>
        <dbReference type="Pfam" id="PF25023"/>
    </source>
</evidence>
<dbReference type="InterPro" id="IPR006530">
    <property type="entry name" value="YD"/>
</dbReference>
<protein>
    <submittedName>
        <fullName evidence="5">Type IV secretion protein Rhs</fullName>
    </submittedName>
</protein>
<evidence type="ECO:0000313" key="5">
    <source>
        <dbReference type="EMBL" id="MTD28600.1"/>
    </source>
</evidence>
<comment type="caution">
    <text evidence="5">The sequence shown here is derived from an EMBL/GenBank/DDBJ whole genome shotgun (WGS) entry which is preliminary data.</text>
</comment>
<feature type="region of interest" description="Disordered" evidence="2">
    <location>
        <begin position="562"/>
        <end position="607"/>
    </location>
</feature>
<dbReference type="InterPro" id="IPR031325">
    <property type="entry name" value="RHS_repeat"/>
</dbReference>
<dbReference type="PANTHER" id="PTHR32305:SF15">
    <property type="entry name" value="PROTEIN RHSA-RELATED"/>
    <property type="match status" value="1"/>
</dbReference>
<dbReference type="PANTHER" id="PTHR32305">
    <property type="match status" value="1"/>
</dbReference>
<evidence type="ECO:0000256" key="2">
    <source>
        <dbReference type="SAM" id="MobiDB-lite"/>
    </source>
</evidence>
<keyword evidence="3" id="KW-0812">Transmembrane</keyword>
<dbReference type="InterPro" id="IPR050708">
    <property type="entry name" value="T6SS_VgrG/RHS"/>
</dbReference>
<dbReference type="NCBIfam" id="TIGR03696">
    <property type="entry name" value="Rhs_assc_core"/>
    <property type="match status" value="1"/>
</dbReference>
<name>A0ABW9REJ2_9GAMM</name>
<sequence>MPEAARVGDATGHSGALAGLTGGTILGGLINVAGGILGGMLFAAGCASACLGVGFLLMGAGIAAGMAASALGPGWSLFWESELRQVDEGILWRNTCGDFIPFPEVPAGHRTFCPDQRCWLTHQEDGTWCISDAGELRYHYPAFDAGGRAPLSAVSDNAGNRQSFHYNEQRQMDILTLTGGQALRCEYHPELHRLTAVWQQTVAGEVQRVRYQYNDAGRLVAVQHRGGAVMRRFGWDEQNGLLLWHENAAGLRCDYRWQEIDDIWCVTGQHTSEGDGYRLACDEERGLRTATFQDGSQAVWELDEHRRVSRYTDRIGNEHQLLWDEAGLPAGYRSPLGHLRQCQWDELGRLASVTDAGGATTRWQYQRNSGRQTFVFWPDGLAERTVLDEQGRVVQETDRLLQSTYYHYPHARTLLPDRVTDAQGGEGRFSWNSRGQLTGYTDCSGRSTAWLYDGLGQMVSRRDALQQETRYQYNDAGRLVTLTLPDGSTEQFDWSDAGLLLSHQQGNNLPRHWHYNARGQTLSATDRLNRVIRYDYDVEGNLLSLDNDNGGVYRFTRDAEGRLREEQRPDDTRYGYAYNADGQISEVTQRGTADGKGQRPTKPGHLTYDAAGRVTERQTLTGRVVYQWDVMGNLLGASRTPTEQGLKLGIRPNTVSFERDALGRVIREHNGAEALSYRYDALGNLTELGLPNDDRFQWLHYGSGHVTAIRFNDQTVSEFERDALHRETSRTQGALTQHRQYDRLGRRQWQSSISHRLTGALTSPEQGVLWRAYHYDDMHELAAVEDGNRGRVSYGYDVEGRLRSVCTAQGDRTSVHYDRADNALVLPLLTPESSPSVRGSQACSDNRLTGWERWQYQYDAFGNMVVRRNDGQVQRYRYDADNRLVGAKGGGPKGLFEAQYHYDALGRRSSKVVTLRQERRETHFLWQGLRLLQSRTDDHQQTYCYDPNEACTPLACIERHYSGDKIYWYHTDLNGSPQEVTNKQGEMVWSGQYGMFGQVTRQTDAMWRNFSQPLGGFRQPLRYAGQYLDEETGLHYNTFRYYAPEVGRFTTPDPIGLAGGINLYAYAPNPLSWIDPLGLKCTPQQLAQNRANGKAWEANVTQAAQNKYGANNVFEQVYIRPLDANGNPVNYRVIVDNAITSPNSPVKLVDAKASTTAPFTKNQTKGYPLLSQNGGIIDSGPLSGKTIGPTGVNRIDPTTIGNL</sequence>
<dbReference type="NCBIfam" id="TIGR01643">
    <property type="entry name" value="YD_repeat_2x"/>
    <property type="match status" value="6"/>
</dbReference>
<reference evidence="5 6" key="1">
    <citation type="submission" date="2019-11" db="EMBL/GenBank/DDBJ databases">
        <title>Erwinia sp. nov., isolated from feces of birds in Tibet plateau of China.</title>
        <authorList>
            <person name="Ge Y."/>
        </authorList>
    </citation>
    <scope>NUCLEOTIDE SEQUENCE [LARGE SCALE GENOMIC DNA]</scope>
    <source>
        <strain evidence="5 6">J316</strain>
    </source>
</reference>
<dbReference type="Pfam" id="PF05593">
    <property type="entry name" value="RHS_repeat"/>
    <property type="match status" value="3"/>
</dbReference>
<dbReference type="InterPro" id="IPR056823">
    <property type="entry name" value="TEN-like_YD-shell"/>
</dbReference>
<feature type="transmembrane region" description="Helical" evidence="3">
    <location>
        <begin position="20"/>
        <end position="43"/>
    </location>
</feature>
<feature type="transmembrane region" description="Helical" evidence="3">
    <location>
        <begin position="55"/>
        <end position="78"/>
    </location>
</feature>
<dbReference type="Gene3D" id="2.180.10.10">
    <property type="entry name" value="RHS repeat-associated core"/>
    <property type="match status" value="3"/>
</dbReference>
<keyword evidence="3" id="KW-0472">Membrane</keyword>
<keyword evidence="6" id="KW-1185">Reference proteome</keyword>
<gene>
    <name evidence="5" type="ORF">GK011_16820</name>
</gene>
<keyword evidence="3" id="KW-1133">Transmembrane helix</keyword>
<dbReference type="RefSeq" id="WP_154753842.1">
    <property type="nucleotide sequence ID" value="NZ_WLZX01000007.1"/>
</dbReference>
<dbReference type="Pfam" id="PF25023">
    <property type="entry name" value="TEN_YD-shell"/>
    <property type="match status" value="1"/>
</dbReference>
<proteinExistence type="predicted"/>
<evidence type="ECO:0000256" key="3">
    <source>
        <dbReference type="SAM" id="Phobius"/>
    </source>
</evidence>
<dbReference type="Proteomes" id="UP000480164">
    <property type="component" value="Unassembled WGS sequence"/>
</dbReference>
<evidence type="ECO:0000256" key="1">
    <source>
        <dbReference type="ARBA" id="ARBA00022737"/>
    </source>
</evidence>
<feature type="domain" description="Teneurin-like YD-shell" evidence="4">
    <location>
        <begin position="786"/>
        <end position="1053"/>
    </location>
</feature>
<feature type="compositionally biased region" description="Basic and acidic residues" evidence="2">
    <location>
        <begin position="562"/>
        <end position="573"/>
    </location>
</feature>